<dbReference type="EMBL" id="CADCTZ010001333">
    <property type="protein sequence ID" value="CAA9391511.1"/>
    <property type="molecule type" value="Genomic_DNA"/>
</dbReference>
<gene>
    <name evidence="2" type="ORF">AVDCRST_MAG84-5632</name>
</gene>
<proteinExistence type="predicted"/>
<organism evidence="2">
    <name type="scientific">uncultured Microcoleus sp</name>
    <dbReference type="NCBI Taxonomy" id="259945"/>
    <lineage>
        <taxon>Bacteria</taxon>
        <taxon>Bacillati</taxon>
        <taxon>Cyanobacteriota</taxon>
        <taxon>Cyanophyceae</taxon>
        <taxon>Oscillatoriophycideae</taxon>
        <taxon>Oscillatoriales</taxon>
        <taxon>Microcoleaceae</taxon>
        <taxon>Microcoleus</taxon>
        <taxon>environmental samples</taxon>
    </lineage>
</organism>
<protein>
    <submittedName>
        <fullName evidence="2">Uncharacterized protein</fullName>
    </submittedName>
</protein>
<evidence type="ECO:0000313" key="2">
    <source>
        <dbReference type="EMBL" id="CAA9391511.1"/>
    </source>
</evidence>
<sequence length="148" mass="16383">MNNPSSDQELVNFLKQHRPNIPEAAPDLELKILAAIESNQASLVNETHREKTRVTTSPKSNDRLKISSVSKWAVSSAIAAGLLVLWSGYRPFETAQLPDEETAKLEAFLVTNWEGVLHDSPQENMTDRSQTGWLTFSPGADSQPPTNK</sequence>
<reference evidence="2" key="1">
    <citation type="submission" date="2020-02" db="EMBL/GenBank/DDBJ databases">
        <authorList>
            <person name="Meier V. D."/>
        </authorList>
    </citation>
    <scope>NUCLEOTIDE SEQUENCE</scope>
    <source>
        <strain evidence="2">AVDCRST_MAG84</strain>
    </source>
</reference>
<feature type="compositionally biased region" description="Polar residues" evidence="1">
    <location>
        <begin position="122"/>
        <end position="134"/>
    </location>
</feature>
<evidence type="ECO:0000256" key="1">
    <source>
        <dbReference type="SAM" id="MobiDB-lite"/>
    </source>
</evidence>
<accession>A0A6J4NLH0</accession>
<feature type="region of interest" description="Disordered" evidence="1">
    <location>
        <begin position="119"/>
        <end position="148"/>
    </location>
</feature>
<dbReference type="AlphaFoldDB" id="A0A6J4NLH0"/>
<name>A0A6J4NLH0_9CYAN</name>